<dbReference type="eggNOG" id="COG3673">
    <property type="taxonomic scope" value="Bacteria"/>
</dbReference>
<dbReference type="PANTHER" id="PTHR33840:SF1">
    <property type="entry name" value="TLE1 PHOSPHOLIPASE DOMAIN-CONTAINING PROTEIN"/>
    <property type="match status" value="1"/>
</dbReference>
<gene>
    <name evidence="2" type="ordered locus">SJA_C1-26160</name>
</gene>
<sequence length="394" mass="44595">MPSTEENSRATGRNLVILLDGTGNELGRNLSNVLKLFRIAEKGKRQLVYYNPGVGTVGRINPWHRARQKLIEIIGLATGYGLDGNVLGAYRFLVENWQEGDRIFLFGFSRGAWTARVLAGFIELIGLVRREQLNMCDSALGTYKRAAAENDLPLAWHFSRVIGARKPRIHFLGLWDSVASVLVPRPDRFWIPSVETLPYTRNNPAVAIVRHALALDERRRMFRVAPWDAPQTHLPNPFDHDAGIAQDIEQRWFPGVHSDVGGGYREEESALSKRPLIWIVGEADKAGLRINQAMYRHLAEGEARAGNKHDYVPPNAAGQIHNSLTWAWWILEVIPKLKRFKEWKRPTLLGWYLPLGEPRCVPPGHDIDESVRERIATKADYRPPNLEPSDPAPL</sequence>
<dbReference type="Pfam" id="PF09994">
    <property type="entry name" value="T6SS_Tle1-like_cat"/>
    <property type="match status" value="1"/>
</dbReference>
<dbReference type="RefSeq" id="WP_013040803.1">
    <property type="nucleotide sequence ID" value="NC_014006.1"/>
</dbReference>
<dbReference type="GeneID" id="29274173"/>
<dbReference type="HOGENOM" id="CLU_005049_5_2_5"/>
<dbReference type="InterPro" id="IPR018712">
    <property type="entry name" value="Tle1-like_cat"/>
</dbReference>
<feature type="domain" description="T6SS Phospholipase effector Tle1-like catalytic" evidence="1">
    <location>
        <begin position="13"/>
        <end position="281"/>
    </location>
</feature>
<proteinExistence type="predicted"/>
<dbReference type="AlphaFoldDB" id="D4Z4B8"/>
<keyword evidence="3" id="KW-1185">Reference proteome</keyword>
<accession>D4Z4B8</accession>
<evidence type="ECO:0000313" key="2">
    <source>
        <dbReference type="EMBL" id="BAI97450.1"/>
    </source>
</evidence>
<reference evidence="2 3" key="1">
    <citation type="journal article" date="2010" name="J. Bacteriol.">
        <title>Complete genome sequence of the representative gamma-hexachlorocyclohexane-degrading bacterium Sphingobium japonicum UT26.</title>
        <authorList>
            <person name="Nagata Y."/>
            <person name="Ohtsubo Y."/>
            <person name="Endo R."/>
            <person name="Ichikawa N."/>
            <person name="Ankai A."/>
            <person name="Oguchi A."/>
            <person name="Fukui S."/>
            <person name="Fujita N."/>
            <person name="Tsuda M."/>
        </authorList>
    </citation>
    <scope>NUCLEOTIDE SEQUENCE [LARGE SCALE GENOMIC DNA]</scope>
    <source>
        <strain evidence="3">DSM 16413 / CCM 7287 / MTCC 6362 / UT26 / NBRC 101211 / UT26S</strain>
    </source>
</reference>
<dbReference type="Proteomes" id="UP000007753">
    <property type="component" value="Chromosome 1"/>
</dbReference>
<evidence type="ECO:0000259" key="1">
    <source>
        <dbReference type="Pfam" id="PF09994"/>
    </source>
</evidence>
<evidence type="ECO:0000313" key="3">
    <source>
        <dbReference type="Proteomes" id="UP000007753"/>
    </source>
</evidence>
<dbReference type="InterPro" id="IPR029058">
    <property type="entry name" value="AB_hydrolase_fold"/>
</dbReference>
<name>D4Z4B8_SPHIU</name>
<organism evidence="2 3">
    <name type="scientific">Sphingobium indicum (strain DSM 16413 / CCM 7287 / MTCC 6362 / UT26 / NBRC 101211 / UT26S)</name>
    <name type="common">Sphingobium japonicum</name>
    <dbReference type="NCBI Taxonomy" id="452662"/>
    <lineage>
        <taxon>Bacteria</taxon>
        <taxon>Pseudomonadati</taxon>
        <taxon>Pseudomonadota</taxon>
        <taxon>Alphaproteobacteria</taxon>
        <taxon>Sphingomonadales</taxon>
        <taxon>Sphingomonadaceae</taxon>
        <taxon>Sphingobium</taxon>
    </lineage>
</organism>
<dbReference type="KEGG" id="sjp:SJA_C1-26160"/>
<protein>
    <recommendedName>
        <fullName evidence="1">T6SS Phospholipase effector Tle1-like catalytic domain-containing protein</fullName>
    </recommendedName>
</protein>
<dbReference type="EMBL" id="AP010803">
    <property type="protein sequence ID" value="BAI97450.1"/>
    <property type="molecule type" value="Genomic_DNA"/>
</dbReference>
<dbReference type="SUPFAM" id="SSF53474">
    <property type="entry name" value="alpha/beta-Hydrolases"/>
    <property type="match status" value="1"/>
</dbReference>
<dbReference type="PANTHER" id="PTHR33840">
    <property type="match status" value="1"/>
</dbReference>